<organism evidence="2">
    <name type="scientific">Medioppia subpectinata</name>
    <dbReference type="NCBI Taxonomy" id="1979941"/>
    <lineage>
        <taxon>Eukaryota</taxon>
        <taxon>Metazoa</taxon>
        <taxon>Ecdysozoa</taxon>
        <taxon>Arthropoda</taxon>
        <taxon>Chelicerata</taxon>
        <taxon>Arachnida</taxon>
        <taxon>Acari</taxon>
        <taxon>Acariformes</taxon>
        <taxon>Sarcoptiformes</taxon>
        <taxon>Oribatida</taxon>
        <taxon>Brachypylina</taxon>
        <taxon>Oppioidea</taxon>
        <taxon>Oppiidae</taxon>
        <taxon>Medioppia</taxon>
    </lineage>
</organism>
<dbReference type="Proteomes" id="UP000759131">
    <property type="component" value="Unassembled WGS sequence"/>
</dbReference>
<evidence type="ECO:0000313" key="2">
    <source>
        <dbReference type="EMBL" id="CAD7621166.1"/>
    </source>
</evidence>
<keyword evidence="3" id="KW-1185">Reference proteome</keyword>
<feature type="compositionally biased region" description="Low complexity" evidence="1">
    <location>
        <begin position="30"/>
        <end position="46"/>
    </location>
</feature>
<sequence length="64" mass="6927">MPDKNKSNSSLQSIDSLKDTTSDINSGHNSANSGYSTSSSSLITTTSSSEVLEQLIHFLEEKNY</sequence>
<feature type="region of interest" description="Disordered" evidence="1">
    <location>
        <begin position="1"/>
        <end position="46"/>
    </location>
</feature>
<dbReference type="EMBL" id="OC855077">
    <property type="protein sequence ID" value="CAD7621166.1"/>
    <property type="molecule type" value="Genomic_DNA"/>
</dbReference>
<name>A0A7R9KDY2_9ACAR</name>
<reference evidence="2" key="1">
    <citation type="submission" date="2020-11" db="EMBL/GenBank/DDBJ databases">
        <authorList>
            <person name="Tran Van P."/>
        </authorList>
    </citation>
    <scope>NUCLEOTIDE SEQUENCE</scope>
</reference>
<dbReference type="EMBL" id="CAJPIZ010000502">
    <property type="protein sequence ID" value="CAG2101596.1"/>
    <property type="molecule type" value="Genomic_DNA"/>
</dbReference>
<gene>
    <name evidence="2" type="ORF">OSB1V03_LOCUS1641</name>
</gene>
<protein>
    <submittedName>
        <fullName evidence="2">Uncharacterized protein</fullName>
    </submittedName>
</protein>
<dbReference type="AlphaFoldDB" id="A0A7R9KDY2"/>
<evidence type="ECO:0000313" key="3">
    <source>
        <dbReference type="Proteomes" id="UP000759131"/>
    </source>
</evidence>
<accession>A0A7R9KDY2</accession>
<proteinExistence type="predicted"/>
<evidence type="ECO:0000256" key="1">
    <source>
        <dbReference type="SAM" id="MobiDB-lite"/>
    </source>
</evidence>